<protein>
    <submittedName>
        <fullName evidence="1">Uncharacterized protein</fullName>
    </submittedName>
</protein>
<sequence length="51" mass="6094">MRYFKVQVLLFLHITFISLQVMSNLLYYCGMCGVVKELLLKRYFSKVSLWA</sequence>
<dbReference type="EMBL" id="GGEC01044940">
    <property type="protein sequence ID" value="MBX25424.1"/>
    <property type="molecule type" value="Transcribed_RNA"/>
</dbReference>
<proteinExistence type="predicted"/>
<evidence type="ECO:0000313" key="1">
    <source>
        <dbReference type="EMBL" id="MBX25424.1"/>
    </source>
</evidence>
<dbReference type="AlphaFoldDB" id="A0A2P2M5D7"/>
<organism evidence="1">
    <name type="scientific">Rhizophora mucronata</name>
    <name type="common">Asiatic mangrove</name>
    <dbReference type="NCBI Taxonomy" id="61149"/>
    <lineage>
        <taxon>Eukaryota</taxon>
        <taxon>Viridiplantae</taxon>
        <taxon>Streptophyta</taxon>
        <taxon>Embryophyta</taxon>
        <taxon>Tracheophyta</taxon>
        <taxon>Spermatophyta</taxon>
        <taxon>Magnoliopsida</taxon>
        <taxon>eudicotyledons</taxon>
        <taxon>Gunneridae</taxon>
        <taxon>Pentapetalae</taxon>
        <taxon>rosids</taxon>
        <taxon>fabids</taxon>
        <taxon>Malpighiales</taxon>
        <taxon>Rhizophoraceae</taxon>
        <taxon>Rhizophora</taxon>
    </lineage>
</organism>
<reference evidence="1" key="1">
    <citation type="submission" date="2018-02" db="EMBL/GenBank/DDBJ databases">
        <title>Rhizophora mucronata_Transcriptome.</title>
        <authorList>
            <person name="Meera S.P."/>
            <person name="Sreeshan A."/>
            <person name="Augustine A."/>
        </authorList>
    </citation>
    <scope>NUCLEOTIDE SEQUENCE</scope>
    <source>
        <tissue evidence="1">Leaf</tissue>
    </source>
</reference>
<accession>A0A2P2M5D7</accession>
<name>A0A2P2M5D7_RHIMU</name>